<dbReference type="Pfam" id="PF17285">
    <property type="entry name" value="PRMT5_TIM"/>
    <property type="match status" value="1"/>
</dbReference>
<dbReference type="GO" id="GO:0032259">
    <property type="term" value="P:methylation"/>
    <property type="evidence" value="ECO:0007669"/>
    <property type="project" value="UniProtKB-KW"/>
</dbReference>
<evidence type="ECO:0000313" key="11">
    <source>
        <dbReference type="EMBL" id="KAK2607934.1"/>
    </source>
</evidence>
<feature type="domain" description="PRMT5 oligomerisation" evidence="10">
    <location>
        <begin position="588"/>
        <end position="814"/>
    </location>
</feature>
<evidence type="ECO:0000256" key="4">
    <source>
        <dbReference type="PIRNR" id="PIRNR015894"/>
    </source>
</evidence>
<accession>A0AAD9SG60</accession>
<evidence type="ECO:0000256" key="3">
    <source>
        <dbReference type="ARBA" id="ARBA00022691"/>
    </source>
</evidence>
<keyword evidence="2 4" id="KW-0808">Transferase</keyword>
<comment type="similarity">
    <text evidence="4">Belongs to the class I-like SAM-binding methyltransferase superfamily.</text>
</comment>
<keyword evidence="12" id="KW-1185">Reference proteome</keyword>
<dbReference type="Gene3D" id="2.70.160.11">
    <property type="entry name" value="Hnrnp arginine n-methyltransferase1"/>
    <property type="match status" value="1"/>
</dbReference>
<dbReference type="SUPFAM" id="SSF53335">
    <property type="entry name" value="S-adenosyl-L-methionine-dependent methyltransferases"/>
    <property type="match status" value="1"/>
</dbReference>
<organism evidence="11 12">
    <name type="scientific">Phomopsis amygdali</name>
    <name type="common">Fusicoccum amygdali</name>
    <dbReference type="NCBI Taxonomy" id="1214568"/>
    <lineage>
        <taxon>Eukaryota</taxon>
        <taxon>Fungi</taxon>
        <taxon>Dikarya</taxon>
        <taxon>Ascomycota</taxon>
        <taxon>Pezizomycotina</taxon>
        <taxon>Sordariomycetes</taxon>
        <taxon>Sordariomycetidae</taxon>
        <taxon>Diaporthales</taxon>
        <taxon>Diaporthaceae</taxon>
        <taxon>Diaporthe</taxon>
    </lineage>
</organism>
<dbReference type="Proteomes" id="UP001265746">
    <property type="component" value="Unassembled WGS sequence"/>
</dbReference>
<dbReference type="GO" id="GO:0006355">
    <property type="term" value="P:regulation of DNA-templated transcription"/>
    <property type="evidence" value="ECO:0007669"/>
    <property type="project" value="TreeGrafter"/>
</dbReference>
<dbReference type="EMBL" id="JAUJFL010000003">
    <property type="protein sequence ID" value="KAK2607934.1"/>
    <property type="molecule type" value="Genomic_DNA"/>
</dbReference>
<dbReference type="Pfam" id="PF17286">
    <property type="entry name" value="PRMT5_C"/>
    <property type="match status" value="1"/>
</dbReference>
<dbReference type="Gene3D" id="3.40.50.150">
    <property type="entry name" value="Vaccinia Virus protein VP39"/>
    <property type="match status" value="1"/>
</dbReference>
<dbReference type="PIRSF" id="PIRSF015894">
    <property type="entry name" value="Skb1_MeTrfase"/>
    <property type="match status" value="1"/>
</dbReference>
<evidence type="ECO:0000259" key="9">
    <source>
        <dbReference type="Pfam" id="PF17285"/>
    </source>
</evidence>
<dbReference type="InterPro" id="IPR025799">
    <property type="entry name" value="Arg_MeTrfase"/>
</dbReference>
<keyword evidence="3 4" id="KW-0949">S-adenosyl-L-methionine</keyword>
<evidence type="ECO:0000256" key="6">
    <source>
        <dbReference type="PIRSR" id="PIRSR015894-2"/>
    </source>
</evidence>
<proteinExistence type="inferred from homology"/>
<dbReference type="PANTHER" id="PTHR10738:SF0">
    <property type="entry name" value="PROTEIN ARGININE N-METHYLTRANSFERASE 5"/>
    <property type="match status" value="1"/>
</dbReference>
<dbReference type="AlphaFoldDB" id="A0AAD9SG60"/>
<keyword evidence="1 4" id="KW-0489">Methyltransferase</keyword>
<dbReference type="Gene3D" id="3.20.20.150">
    <property type="entry name" value="Divalent-metal-dependent TIM barrel enzymes"/>
    <property type="match status" value="1"/>
</dbReference>
<dbReference type="InterPro" id="IPR029063">
    <property type="entry name" value="SAM-dependent_MTases_sf"/>
</dbReference>
<dbReference type="PROSITE" id="PS51678">
    <property type="entry name" value="SAM_MT_PRMT"/>
    <property type="match status" value="1"/>
</dbReference>
<dbReference type="Pfam" id="PF05185">
    <property type="entry name" value="PRMT5"/>
    <property type="match status" value="1"/>
</dbReference>
<evidence type="ECO:0000313" key="12">
    <source>
        <dbReference type="Proteomes" id="UP001265746"/>
    </source>
</evidence>
<feature type="domain" description="PRMT5 arginine-N-methyltransferase" evidence="8">
    <location>
        <begin position="405"/>
        <end position="585"/>
    </location>
</feature>
<gene>
    <name evidence="11" type="ORF">N8I77_006574</name>
</gene>
<dbReference type="InterPro" id="IPR035075">
    <property type="entry name" value="PRMT5"/>
</dbReference>
<name>A0AAD9SG60_PHOAM</name>
<feature type="active site" description="Proton donor/acceptor" evidence="5">
    <location>
        <position position="564"/>
    </location>
</feature>
<evidence type="ECO:0000256" key="2">
    <source>
        <dbReference type="ARBA" id="ARBA00022679"/>
    </source>
</evidence>
<dbReference type="InterPro" id="IPR007857">
    <property type="entry name" value="Arg_MeTrfase_PRMT5"/>
</dbReference>
<feature type="binding site" evidence="6">
    <location>
        <position position="502"/>
    </location>
    <ligand>
        <name>S-adenosyl-L-methionine</name>
        <dbReference type="ChEBI" id="CHEBI:59789"/>
    </ligand>
</feature>
<feature type="binding site" evidence="6">
    <location>
        <position position="428"/>
    </location>
    <ligand>
        <name>S-adenosyl-L-methionine</name>
        <dbReference type="ChEBI" id="CHEBI:59789"/>
    </ligand>
</feature>
<comment type="caution">
    <text evidence="11">The sequence shown here is derived from an EMBL/GenBank/DDBJ whole genome shotgun (WGS) entry which is preliminary data.</text>
</comment>
<dbReference type="GO" id="GO:0016274">
    <property type="term" value="F:protein-arginine N-methyltransferase activity"/>
    <property type="evidence" value="ECO:0007669"/>
    <property type="project" value="InterPro"/>
</dbReference>
<protein>
    <recommendedName>
        <fullName evidence="4">Protein arginine N-methyltransferase</fullName>
    </recommendedName>
</protein>
<feature type="site" description="Critical for specifying symmetric addition of methyl groups" evidence="7">
    <location>
        <position position="431"/>
    </location>
</feature>
<dbReference type="InterPro" id="IPR035247">
    <property type="entry name" value="PRMT5_TIM"/>
</dbReference>
<feature type="active site" description="Proton donor/acceptor" evidence="5">
    <location>
        <position position="555"/>
    </location>
</feature>
<feature type="domain" description="PRMT5 TIM barrel" evidence="9">
    <location>
        <begin position="47"/>
        <end position="391"/>
    </location>
</feature>
<evidence type="ECO:0000256" key="1">
    <source>
        <dbReference type="ARBA" id="ARBA00022603"/>
    </source>
</evidence>
<evidence type="ECO:0000259" key="8">
    <source>
        <dbReference type="Pfam" id="PF05185"/>
    </source>
</evidence>
<dbReference type="GO" id="GO:0005829">
    <property type="term" value="C:cytosol"/>
    <property type="evidence" value="ECO:0007669"/>
    <property type="project" value="TreeGrafter"/>
</dbReference>
<dbReference type="FunFam" id="3.40.50.150:FF:000149">
    <property type="entry name" value="Protein arginine N-methyltransferase"/>
    <property type="match status" value="1"/>
</dbReference>
<evidence type="ECO:0000256" key="7">
    <source>
        <dbReference type="PIRSR" id="PIRSR015894-3"/>
    </source>
</evidence>
<feature type="binding site" evidence="6">
    <location>
        <begin position="437"/>
        <end position="438"/>
    </location>
    <ligand>
        <name>S-adenosyl-L-methionine</name>
        <dbReference type="ChEBI" id="CHEBI:59789"/>
    </ligand>
</feature>
<reference evidence="11" key="1">
    <citation type="submission" date="2023-06" db="EMBL/GenBank/DDBJ databases">
        <authorList>
            <person name="Noh H."/>
        </authorList>
    </citation>
    <scope>NUCLEOTIDE SEQUENCE</scope>
    <source>
        <strain evidence="11">DUCC20226</strain>
    </source>
</reference>
<dbReference type="GO" id="GO:0005634">
    <property type="term" value="C:nucleus"/>
    <property type="evidence" value="ECO:0007669"/>
    <property type="project" value="TreeGrafter"/>
</dbReference>
<dbReference type="PANTHER" id="PTHR10738">
    <property type="entry name" value="PROTEIN ARGININE N-METHYLTRANSFERASE 5"/>
    <property type="match status" value="1"/>
</dbReference>
<feature type="binding site" evidence="6">
    <location>
        <begin position="529"/>
        <end position="530"/>
    </location>
    <ligand>
        <name>S-adenosyl-L-methionine</name>
        <dbReference type="ChEBI" id="CHEBI:59789"/>
    </ligand>
</feature>
<sequence>MPSSGSLNPESEAFPQIRPTFWIGQHDSSRVEALTDGQYSQVLNAGFGFATAPITNEHFHQRVKELYKAYLSDLEASSLSAAEKANPSLPGPTVPTLTNKDTSLVPSSYVVNVLAYSSPWIDLCSTDPVIASISRQALNLEVAYANFCGVRSVVIPGPRQDGDGKAIAQYVRAVQEAFEVATRVNIIVHIPMYREPGLEENAKLLSEELQEPKNVQKAGSKDEEVDLFGAWDTWHTIRSVCQYSTRLFVGKVFQTCYLFSILQCWSTANKPTLALRIPRRLPEKELQTRWFAEPLHYVTLGPNTFQANKTGNPSLTRYHQEMIFSYMRLKNAPWFILYDVGPSVAELNAAAEATEAIQVEFPTIGEAAHSEALAKSLPGMNAHVLYMSHLERQQEPLGLLETDTLTSFQDWLQSPLQPLSDNLESATYEMFEGDPVKYNLYEEAMFQAMSEWKKLGKPTSSLKGDNAELVVTVAGAGRGPLVTRALRASERSGMPIQMWAVEKNQNAYVYLLRQNETVWGGRVTVVKTDMRDWTGPRPQGYTGSAPPKVDILVTELLGSFGDNELSPECLDGIQKHISRPHGISIPESYTAWLSPIATPKIHAHLRTIAPTDDNAFETPWVVRLYQLDFITQKVPGKPRFQQAWEFVHPVAGSLIEKWEAENGPVSHAPRLRTAGGGAMNNSGGTNEHNTRHTHLTFYCRPRGVCHGLAGYFESTLYRPQTDEGKELVELSILPDQIDKKSRDMVSWFPIFFPLKQPLYFPQDSDLEVSMWRQTDDTKVWYEWIVEAYVWVGPKTRVKVASSELHSSRKVACLMQ</sequence>
<evidence type="ECO:0000256" key="5">
    <source>
        <dbReference type="PIRSR" id="PIRSR015894-1"/>
    </source>
</evidence>
<evidence type="ECO:0000259" key="10">
    <source>
        <dbReference type="Pfam" id="PF17286"/>
    </source>
</evidence>
<dbReference type="InterPro" id="IPR035248">
    <property type="entry name" value="PRMT5_C"/>
</dbReference>